<keyword evidence="2" id="KW-0328">Glycosyltransferase</keyword>
<name>A0ABY7FGF5_MYAAR</name>
<protein>
    <submittedName>
        <fullName evidence="8">PAR14-like protein</fullName>
    </submittedName>
</protein>
<proteinExistence type="predicted"/>
<evidence type="ECO:0000256" key="1">
    <source>
        <dbReference type="ARBA" id="ARBA00004123"/>
    </source>
</evidence>
<feature type="non-terminal residue" evidence="8">
    <location>
        <position position="496"/>
    </location>
</feature>
<evidence type="ECO:0000256" key="4">
    <source>
        <dbReference type="ARBA" id="ARBA00023027"/>
    </source>
</evidence>
<comment type="subcellular location">
    <subcellularLocation>
        <location evidence="1">Nucleus</location>
    </subcellularLocation>
</comment>
<evidence type="ECO:0000256" key="6">
    <source>
        <dbReference type="SAM" id="MobiDB-lite"/>
    </source>
</evidence>
<dbReference type="Proteomes" id="UP001164746">
    <property type="component" value="Chromosome 12"/>
</dbReference>
<evidence type="ECO:0000313" key="9">
    <source>
        <dbReference type="Proteomes" id="UP001164746"/>
    </source>
</evidence>
<dbReference type="InterPro" id="IPR002589">
    <property type="entry name" value="Macro_dom"/>
</dbReference>
<dbReference type="InterPro" id="IPR052056">
    <property type="entry name" value="Mono-ARTD/PARP"/>
</dbReference>
<feature type="domain" description="Macro" evidence="7">
    <location>
        <begin position="10"/>
        <end position="202"/>
    </location>
</feature>
<evidence type="ECO:0000256" key="3">
    <source>
        <dbReference type="ARBA" id="ARBA00022679"/>
    </source>
</evidence>
<dbReference type="Gene3D" id="3.40.220.10">
    <property type="entry name" value="Leucine Aminopeptidase, subunit E, domain 1"/>
    <property type="match status" value="2"/>
</dbReference>
<evidence type="ECO:0000313" key="8">
    <source>
        <dbReference type="EMBL" id="WAR21258.1"/>
    </source>
</evidence>
<keyword evidence="5" id="KW-0539">Nucleus</keyword>
<accession>A0ABY7FGF5</accession>
<organism evidence="8 9">
    <name type="scientific">Mya arenaria</name>
    <name type="common">Soft-shell clam</name>
    <dbReference type="NCBI Taxonomy" id="6604"/>
    <lineage>
        <taxon>Eukaryota</taxon>
        <taxon>Metazoa</taxon>
        <taxon>Spiralia</taxon>
        <taxon>Lophotrochozoa</taxon>
        <taxon>Mollusca</taxon>
        <taxon>Bivalvia</taxon>
        <taxon>Autobranchia</taxon>
        <taxon>Heteroconchia</taxon>
        <taxon>Euheterodonta</taxon>
        <taxon>Imparidentia</taxon>
        <taxon>Neoheterodontei</taxon>
        <taxon>Myida</taxon>
        <taxon>Myoidea</taxon>
        <taxon>Myidae</taxon>
        <taxon>Mya</taxon>
    </lineage>
</organism>
<keyword evidence="4" id="KW-0520">NAD</keyword>
<dbReference type="PANTHER" id="PTHR14453">
    <property type="entry name" value="PARP/ZINC FINGER CCCH TYPE DOMAIN CONTAINING PROTEIN"/>
    <property type="match status" value="1"/>
</dbReference>
<keyword evidence="3" id="KW-0808">Transferase</keyword>
<evidence type="ECO:0000256" key="5">
    <source>
        <dbReference type="ARBA" id="ARBA00023242"/>
    </source>
</evidence>
<gene>
    <name evidence="8" type="ORF">MAR_015232</name>
</gene>
<dbReference type="Pfam" id="PF01661">
    <property type="entry name" value="Macro"/>
    <property type="match status" value="1"/>
</dbReference>
<dbReference type="InterPro" id="IPR043472">
    <property type="entry name" value="Macro_dom-like"/>
</dbReference>
<reference evidence="8" key="1">
    <citation type="submission" date="2022-11" db="EMBL/GenBank/DDBJ databases">
        <title>Centuries of genome instability and evolution in soft-shell clam transmissible cancer (bioRxiv).</title>
        <authorList>
            <person name="Hart S.F.M."/>
            <person name="Yonemitsu M.A."/>
            <person name="Giersch R.M."/>
            <person name="Beal B.F."/>
            <person name="Arriagada G."/>
            <person name="Davis B.W."/>
            <person name="Ostrander E.A."/>
            <person name="Goff S.P."/>
            <person name="Metzger M.J."/>
        </authorList>
    </citation>
    <scope>NUCLEOTIDE SEQUENCE</scope>
    <source>
        <strain evidence="8">MELC-2E11</strain>
        <tissue evidence="8">Siphon/mantle</tissue>
    </source>
</reference>
<keyword evidence="9" id="KW-1185">Reference proteome</keyword>
<evidence type="ECO:0000256" key="2">
    <source>
        <dbReference type="ARBA" id="ARBA00022676"/>
    </source>
</evidence>
<sequence>NEASRSANETTGGSRTESSKLKVHVLKEEIVYVKADVIVNSTSEDLDLEHGHVSAKINKHAGKKLQKAVNKEAKKINFWDYIVTKPFDLSNCKHIFHCALEPLKDIDQNDQKDICLSNMRAMVRMLLNEANKMSCHSIALPALGTGNLGYNPKDAANAIFLAVCDFVELNGDTSHLKEIKIVIYEKEENTFQAFKQVEAKMAQAIFGVPFDLCVVEYRQAVFDFSRTTAAKLEEIHFVDIKANVVKSIQDEFCNRQQPVDEKRFRQYKLNKHRSFESSFERKPKHSSDNENSGMHLKFKKENHTTVALINEPFYKLEILKGDLSAVDTDAVVLTIDENGKPRKLTKHIQGKVNANTSYFEEVRFKQRLNNTTGNVIATGGCGSKYKTAYTHIFDELSKELQLRKVTTVLLGKGVNDVKFCASILWKSFHAFCRKELKGKAVHVVVVCYDTEEFEATRTAILEDALRETSSHSHDETDLNKDTPFAQSALVNIYDNS</sequence>
<evidence type="ECO:0000259" key="7">
    <source>
        <dbReference type="PROSITE" id="PS51154"/>
    </source>
</evidence>
<dbReference type="PANTHER" id="PTHR14453:SF67">
    <property type="entry name" value="POLY [ADP-RIBOSE] POLYMERASE"/>
    <property type="match status" value="1"/>
</dbReference>
<feature type="compositionally biased region" description="Basic and acidic residues" evidence="6">
    <location>
        <begin position="275"/>
        <end position="288"/>
    </location>
</feature>
<dbReference type="SUPFAM" id="SSF52949">
    <property type="entry name" value="Macro domain-like"/>
    <property type="match status" value="2"/>
</dbReference>
<dbReference type="SMART" id="SM00506">
    <property type="entry name" value="A1pp"/>
    <property type="match status" value="1"/>
</dbReference>
<feature type="region of interest" description="Disordered" evidence="6">
    <location>
        <begin position="275"/>
        <end position="294"/>
    </location>
</feature>
<dbReference type="EMBL" id="CP111023">
    <property type="protein sequence ID" value="WAR21258.1"/>
    <property type="molecule type" value="Genomic_DNA"/>
</dbReference>
<dbReference type="PROSITE" id="PS51154">
    <property type="entry name" value="MACRO"/>
    <property type="match status" value="1"/>
</dbReference>